<dbReference type="InterPro" id="IPR024467">
    <property type="entry name" value="Xre/MbcA/ParS-like_toxin-bd"/>
</dbReference>
<feature type="domain" description="Antitoxin Xre/MbcA/ParS-like toxin-binding" evidence="1">
    <location>
        <begin position="94"/>
        <end position="141"/>
    </location>
</feature>
<dbReference type="RefSeq" id="WP_090147943.1">
    <property type="nucleotide sequence ID" value="NZ_FNAN01000004.1"/>
</dbReference>
<gene>
    <name evidence="2" type="ORF">SAMN04487996_104101</name>
</gene>
<evidence type="ECO:0000313" key="2">
    <source>
        <dbReference type="EMBL" id="SDE22651.1"/>
    </source>
</evidence>
<dbReference type="Proteomes" id="UP000198748">
    <property type="component" value="Unassembled WGS sequence"/>
</dbReference>
<dbReference type="Pfam" id="PF09722">
    <property type="entry name" value="Xre_MbcA_ParS_C"/>
    <property type="match status" value="1"/>
</dbReference>
<reference evidence="3" key="1">
    <citation type="submission" date="2016-10" db="EMBL/GenBank/DDBJ databases">
        <authorList>
            <person name="Varghese N."/>
            <person name="Submissions S."/>
        </authorList>
    </citation>
    <scope>NUCLEOTIDE SEQUENCE [LARGE SCALE GENOMIC DNA]</scope>
    <source>
        <strain evidence="3">DSM 25329</strain>
    </source>
</reference>
<sequence>MKTIQYQKYDQVAPLRIAEEPEVLYVARKAVDLFPVERFQELSEKFLFTQLEWAEILHISDRTLHRYLKEDKPFEGLYAEHLYQLENMAALGLEVFGDLRAFEKWLRTPREVLGETQDFSTLRSFWGVKLICNELGRMEHGVYI</sequence>
<dbReference type="AlphaFoldDB" id="A0A1G7B6J7"/>
<evidence type="ECO:0000313" key="3">
    <source>
        <dbReference type="Proteomes" id="UP000198748"/>
    </source>
</evidence>
<protein>
    <submittedName>
        <fullName evidence="2">Putative toxin-antitoxin system antitoxin component, TIGR02293 family</fullName>
    </submittedName>
</protein>
<accession>A0A1G7B6J7</accession>
<name>A0A1G7B6J7_9BACT</name>
<dbReference type="EMBL" id="FNAN01000004">
    <property type="protein sequence ID" value="SDE22651.1"/>
    <property type="molecule type" value="Genomic_DNA"/>
</dbReference>
<evidence type="ECO:0000259" key="1">
    <source>
        <dbReference type="Pfam" id="PF09722"/>
    </source>
</evidence>
<dbReference type="STRING" id="659014.SAMN04487996_104101"/>
<organism evidence="2 3">
    <name type="scientific">Dyadobacter soli</name>
    <dbReference type="NCBI Taxonomy" id="659014"/>
    <lineage>
        <taxon>Bacteria</taxon>
        <taxon>Pseudomonadati</taxon>
        <taxon>Bacteroidota</taxon>
        <taxon>Cytophagia</taxon>
        <taxon>Cytophagales</taxon>
        <taxon>Spirosomataceae</taxon>
        <taxon>Dyadobacter</taxon>
    </lineage>
</organism>
<proteinExistence type="predicted"/>
<dbReference type="OrthoDB" id="5770459at2"/>
<keyword evidence="3" id="KW-1185">Reference proteome</keyword>